<evidence type="ECO:0008006" key="3">
    <source>
        <dbReference type="Google" id="ProtNLM"/>
    </source>
</evidence>
<proteinExistence type="predicted"/>
<dbReference type="RefSeq" id="WP_094811690.1">
    <property type="nucleotide sequence ID" value="NZ_PTRA01000004.1"/>
</dbReference>
<accession>A0A2S7IHZ0</accession>
<dbReference type="EMBL" id="PTRA01000004">
    <property type="protein sequence ID" value="PQA55576.1"/>
    <property type="molecule type" value="Genomic_DNA"/>
</dbReference>
<dbReference type="OrthoDB" id="4205621at2"/>
<protein>
    <recommendedName>
        <fullName evidence="3">Cupin</fullName>
    </recommendedName>
</protein>
<sequence length="118" mass="13613">METFQVTKVYADEQGDTHFETVQYPLTDAGPIGFLSEKLPVRDVIFREVTADYDFDFHTAPQRQFIILLDGRIEIETSLGEKRIFEAGEILQMEDLTGKGHRTRNLLNAKRKSVFITF</sequence>
<keyword evidence="2" id="KW-1185">Reference proteome</keyword>
<comment type="caution">
    <text evidence="1">The sequence shown here is derived from an EMBL/GenBank/DDBJ whole genome shotgun (WGS) entry which is preliminary data.</text>
</comment>
<gene>
    <name evidence="1" type="ORF">C5O19_19350</name>
</gene>
<organism evidence="1 2">
    <name type="scientific">Siphonobacter curvatus</name>
    <dbReference type="NCBI Taxonomy" id="2094562"/>
    <lineage>
        <taxon>Bacteria</taxon>
        <taxon>Pseudomonadati</taxon>
        <taxon>Bacteroidota</taxon>
        <taxon>Cytophagia</taxon>
        <taxon>Cytophagales</taxon>
        <taxon>Cytophagaceae</taxon>
        <taxon>Siphonobacter</taxon>
    </lineage>
</organism>
<dbReference type="AlphaFoldDB" id="A0A2S7IHZ0"/>
<reference evidence="2" key="1">
    <citation type="submission" date="2018-02" db="EMBL/GenBank/DDBJ databases">
        <title>Genome sequencing of Solimonas sp. HR-BB.</title>
        <authorList>
            <person name="Lee Y."/>
            <person name="Jeon C.O."/>
        </authorList>
    </citation>
    <scope>NUCLEOTIDE SEQUENCE [LARGE SCALE GENOMIC DNA]</scope>
    <source>
        <strain evidence="2">HR-U</strain>
    </source>
</reference>
<evidence type="ECO:0000313" key="2">
    <source>
        <dbReference type="Proteomes" id="UP000239590"/>
    </source>
</evidence>
<evidence type="ECO:0000313" key="1">
    <source>
        <dbReference type="EMBL" id="PQA55576.1"/>
    </source>
</evidence>
<dbReference type="Proteomes" id="UP000239590">
    <property type="component" value="Unassembled WGS sequence"/>
</dbReference>
<name>A0A2S7IHZ0_9BACT</name>